<dbReference type="RefSeq" id="WP_045166006.1">
    <property type="nucleotide sequence ID" value="NZ_CP113864.1"/>
</dbReference>
<keyword evidence="2" id="KW-1185">Reference proteome</keyword>
<organism evidence="1 2">
    <name type="scientific">Caldicellulosiruptor naganoensis</name>
    <dbReference type="NCBI Taxonomy" id="29324"/>
    <lineage>
        <taxon>Bacteria</taxon>
        <taxon>Bacillati</taxon>
        <taxon>Bacillota</taxon>
        <taxon>Bacillota incertae sedis</taxon>
        <taxon>Caldicellulosiruptorales</taxon>
        <taxon>Caldicellulosiruptoraceae</taxon>
        <taxon>Caldicellulosiruptor</taxon>
    </lineage>
</organism>
<name>A0ABY7BGY6_9FIRM</name>
<reference evidence="1" key="1">
    <citation type="submission" date="2022-12" db="EMBL/GenBank/DDBJ databases">
        <authorList>
            <person name="Bing R.G."/>
            <person name="Willard D.J."/>
            <person name="Manesh M.J.H."/>
            <person name="Laemthong T."/>
            <person name="Crosby J.R."/>
            <person name="Kelly R.M."/>
        </authorList>
    </citation>
    <scope>NUCLEOTIDE SEQUENCE</scope>
    <source>
        <strain evidence="1">DSM 8991</strain>
    </source>
</reference>
<proteinExistence type="predicted"/>
<sequence>MSSIPKSPKEVYEQILFEYQAYSEFKKRIEGKCYLPHDPENVLYLYCTSTFNEEYEKMLKSKQIENYIEPQNEEEVEDCFLEEDEYFKEELEDDFDLFDADYEMSSEMDDIVDDPDFWDSFDYEWDD</sequence>
<gene>
    <name evidence="1" type="ORF">OTJ99_000022</name>
</gene>
<evidence type="ECO:0000313" key="1">
    <source>
        <dbReference type="EMBL" id="WAM31597.1"/>
    </source>
</evidence>
<dbReference type="EMBL" id="CP113864">
    <property type="protein sequence ID" value="WAM31597.1"/>
    <property type="molecule type" value="Genomic_DNA"/>
</dbReference>
<dbReference type="Proteomes" id="UP001164745">
    <property type="component" value="Chromosome"/>
</dbReference>
<evidence type="ECO:0000313" key="2">
    <source>
        <dbReference type="Proteomes" id="UP001164745"/>
    </source>
</evidence>
<protein>
    <submittedName>
        <fullName evidence="1">Uncharacterized protein</fullName>
    </submittedName>
</protein>
<accession>A0ABY7BGY6</accession>